<feature type="domain" description="DUF4346" evidence="18">
    <location>
        <begin position="614"/>
        <end position="718"/>
    </location>
</feature>
<protein>
    <recommendedName>
        <fullName evidence="16">Adenosylcobinamide kinase</fullName>
        <ecNumber evidence="8">2.7.1.156</ecNumber>
        <ecNumber evidence="9">2.7.7.62</ecNumber>
    </recommendedName>
    <alternativeName>
        <fullName evidence="17">Adenosylcobinamide-phosphate guanylyltransferase</fullName>
    </alternativeName>
</protein>
<evidence type="ECO:0000256" key="3">
    <source>
        <dbReference type="ARBA" id="ARBA00001522"/>
    </source>
</evidence>
<dbReference type="SUPFAM" id="SSF52540">
    <property type="entry name" value="P-loop containing nucleoside triphosphate hydrolases"/>
    <property type="match status" value="2"/>
</dbReference>
<comment type="caution">
    <text evidence="19">The sequence shown here is derived from an EMBL/GenBank/DDBJ whole genome shotgun (WGS) entry which is preliminary data.</text>
</comment>
<sequence>MTFKLEIQSTNEAQRELKHMLQPPEHASHLFDDDDERASIYVFIQTAARSSKAVTMPATVYLITGGCRSGKSSYAQTLCEKLSPHPIYLATSSSSGEYVDADMIDRIQRHQADRNTRLAGWTTIEAPLYPSEHLEEMVERVVLVDCLTLWLTNYMLEYKVFSLTTDGEDDVTAKERITAAEAASDAMKQEITTMIAQWNTTFVFVTNEIGSGGHASDAVSRTFADHQGWLNQFVASKSREVVHMVAGCANVVKRVEDGGRGAKGSWMSQDDRDDAKLLDTFLSSRSLQMDSKGYFMVKLDENRIVASFYSCIVNDKGEICDLQGNKIKCCNGGSRREPMKVWKGRTAKELTTAIFEEWEDAAKLEFSIGHAAYIGREVQRAEHFYLITGGCRSGKSSYAQNLCEKLSPHPIYLATSSSSGDYVDADMIDRIQRHQADRNTRLAGWTTIEAPLHPSEHLEEMVERVVLVDCLTLWLTNYMLEYKVFSLTTDGEDDVTAKERITAAEAASDAMKQEITTMIAQWNTTFVFVTNEIGSGGHASDAVSRTFADHQGWLNQFVASKSREVVHMVAGCANVVKRVDDGGRGAKGSWMSQDDRDDAKLLDTFLSSRSLQMDSKGYFMVKLDENRIVASFYSCIVNDKGEICDLQGNKIKCCNGGSRREPMKVWKGRTAKELTTAIFEEWEDAAKLEFSIGHAAYIGREVQRAEHCLYSNIPYQQD</sequence>
<gene>
    <name evidence="19" type="ORF">QTG54_009848</name>
</gene>
<evidence type="ECO:0000256" key="11">
    <source>
        <dbReference type="ARBA" id="ARBA00022679"/>
    </source>
</evidence>
<dbReference type="GO" id="GO:0005525">
    <property type="term" value="F:GTP binding"/>
    <property type="evidence" value="ECO:0007669"/>
    <property type="project" value="UniProtKB-KW"/>
</dbReference>
<proteinExistence type="inferred from homology"/>
<comment type="pathway">
    <text evidence="6">Cofactor biosynthesis; adenosylcobalamin biosynthesis; adenosylcobalamin from cob(II)yrinate a,c-diamide: step 5/7.</text>
</comment>
<dbReference type="PANTHER" id="PTHR34848">
    <property type="match status" value="1"/>
</dbReference>
<dbReference type="InterPro" id="IPR003203">
    <property type="entry name" value="CobU/CobP"/>
</dbReference>
<keyword evidence="15" id="KW-0342">GTP-binding</keyword>
<keyword evidence="19" id="KW-0548">Nucleotidyltransferase</keyword>
<dbReference type="Proteomes" id="UP001224775">
    <property type="component" value="Unassembled WGS sequence"/>
</dbReference>
<evidence type="ECO:0000256" key="6">
    <source>
        <dbReference type="ARBA" id="ARBA00005159"/>
    </source>
</evidence>
<dbReference type="AlphaFoldDB" id="A0AAD9DB27"/>
<dbReference type="InterPro" id="IPR027417">
    <property type="entry name" value="P-loop_NTPase"/>
</dbReference>
<comment type="function">
    <text evidence="4">Catalyzes ATP-dependent phosphorylation of adenosylcobinamide and addition of GMP to adenosylcobinamide phosphate.</text>
</comment>
<keyword evidence="13 19" id="KW-0418">Kinase</keyword>
<evidence type="ECO:0000313" key="19">
    <source>
        <dbReference type="EMBL" id="KAK1739305.1"/>
    </source>
</evidence>
<accession>A0AAD9DB27</accession>
<comment type="catalytic activity">
    <reaction evidence="1">
        <text>adenosylcob(III)inamide + ATP = adenosylcob(III)inamide phosphate + ADP + H(+)</text>
        <dbReference type="Rhea" id="RHEA:15769"/>
        <dbReference type="ChEBI" id="CHEBI:2480"/>
        <dbReference type="ChEBI" id="CHEBI:15378"/>
        <dbReference type="ChEBI" id="CHEBI:30616"/>
        <dbReference type="ChEBI" id="CHEBI:58502"/>
        <dbReference type="ChEBI" id="CHEBI:456216"/>
        <dbReference type="EC" id="2.7.1.156"/>
    </reaction>
</comment>
<comment type="pathway">
    <text evidence="5">Cofactor biosynthesis; adenosylcobalamin biosynthesis; adenosylcobalamin from cob(II)yrinate a,c-diamide: step 6/7.</text>
</comment>
<dbReference type="Pfam" id="PF02283">
    <property type="entry name" value="CobU"/>
    <property type="match status" value="2"/>
</dbReference>
<evidence type="ECO:0000256" key="10">
    <source>
        <dbReference type="ARBA" id="ARBA00022573"/>
    </source>
</evidence>
<dbReference type="EMBL" id="JATAAI010000018">
    <property type="protein sequence ID" value="KAK1739305.1"/>
    <property type="molecule type" value="Genomic_DNA"/>
</dbReference>
<reference evidence="19" key="1">
    <citation type="submission" date="2023-06" db="EMBL/GenBank/DDBJ databases">
        <title>Survivors Of The Sea: Transcriptome response of Skeletonema marinoi to long-term dormancy.</title>
        <authorList>
            <person name="Pinder M.I.M."/>
            <person name="Kourtchenko O."/>
            <person name="Robertson E.K."/>
            <person name="Larsson T."/>
            <person name="Maumus F."/>
            <person name="Osuna-Cruz C.M."/>
            <person name="Vancaester E."/>
            <person name="Stenow R."/>
            <person name="Vandepoele K."/>
            <person name="Ploug H."/>
            <person name="Bruchert V."/>
            <person name="Godhe A."/>
            <person name="Topel M."/>
        </authorList>
    </citation>
    <scope>NUCLEOTIDE SEQUENCE</scope>
    <source>
        <strain evidence="19">R05AC</strain>
    </source>
</reference>
<dbReference type="GO" id="GO:0005524">
    <property type="term" value="F:ATP binding"/>
    <property type="evidence" value="ECO:0007669"/>
    <property type="project" value="UniProtKB-KW"/>
</dbReference>
<dbReference type="GO" id="GO:0008820">
    <property type="term" value="F:cobinamide phosphate guanylyltransferase activity"/>
    <property type="evidence" value="ECO:0007669"/>
    <property type="project" value="UniProtKB-EC"/>
</dbReference>
<dbReference type="PANTHER" id="PTHR34848:SF1">
    <property type="entry name" value="BIFUNCTIONAL ADENOSYLCOBALAMIN BIOSYNTHESIS PROTEIN COBU"/>
    <property type="match status" value="1"/>
</dbReference>
<dbReference type="Gene3D" id="3.40.50.300">
    <property type="entry name" value="P-loop containing nucleotide triphosphate hydrolases"/>
    <property type="match status" value="2"/>
</dbReference>
<dbReference type="CDD" id="cd00544">
    <property type="entry name" value="CobU"/>
    <property type="match status" value="2"/>
</dbReference>
<keyword evidence="11 19" id="KW-0808">Transferase</keyword>
<evidence type="ECO:0000256" key="2">
    <source>
        <dbReference type="ARBA" id="ARBA00000711"/>
    </source>
</evidence>
<evidence type="ECO:0000256" key="14">
    <source>
        <dbReference type="ARBA" id="ARBA00022840"/>
    </source>
</evidence>
<evidence type="ECO:0000256" key="12">
    <source>
        <dbReference type="ARBA" id="ARBA00022741"/>
    </source>
</evidence>
<evidence type="ECO:0000259" key="18">
    <source>
        <dbReference type="Pfam" id="PF14251"/>
    </source>
</evidence>
<evidence type="ECO:0000256" key="15">
    <source>
        <dbReference type="ARBA" id="ARBA00023134"/>
    </source>
</evidence>
<evidence type="ECO:0000256" key="8">
    <source>
        <dbReference type="ARBA" id="ARBA00012016"/>
    </source>
</evidence>
<dbReference type="Pfam" id="PF14251">
    <property type="entry name" value="PterinBD-DUF4346"/>
    <property type="match status" value="2"/>
</dbReference>
<evidence type="ECO:0000256" key="16">
    <source>
        <dbReference type="ARBA" id="ARBA00029570"/>
    </source>
</evidence>
<keyword evidence="14" id="KW-0067">ATP-binding</keyword>
<keyword evidence="10" id="KW-0169">Cobalamin biosynthesis</keyword>
<keyword evidence="20" id="KW-1185">Reference proteome</keyword>
<comment type="catalytic activity">
    <reaction evidence="3">
        <text>adenosylcob(III)inamide + GTP = adenosylcob(III)inamide phosphate + GDP + H(+)</text>
        <dbReference type="Rhea" id="RHEA:15765"/>
        <dbReference type="ChEBI" id="CHEBI:2480"/>
        <dbReference type="ChEBI" id="CHEBI:15378"/>
        <dbReference type="ChEBI" id="CHEBI:37565"/>
        <dbReference type="ChEBI" id="CHEBI:58189"/>
        <dbReference type="ChEBI" id="CHEBI:58502"/>
        <dbReference type="EC" id="2.7.1.156"/>
    </reaction>
</comment>
<dbReference type="GO" id="GO:0043752">
    <property type="term" value="F:adenosylcobinamide kinase activity"/>
    <property type="evidence" value="ECO:0007669"/>
    <property type="project" value="UniProtKB-EC"/>
</dbReference>
<name>A0AAD9DB27_9STRA</name>
<evidence type="ECO:0000256" key="1">
    <source>
        <dbReference type="ARBA" id="ARBA00000312"/>
    </source>
</evidence>
<evidence type="ECO:0000256" key="5">
    <source>
        <dbReference type="ARBA" id="ARBA00004692"/>
    </source>
</evidence>
<dbReference type="InterPro" id="IPR025595">
    <property type="entry name" value="PterinBD-DUF4346"/>
</dbReference>
<organism evidence="19 20">
    <name type="scientific">Skeletonema marinoi</name>
    <dbReference type="NCBI Taxonomy" id="267567"/>
    <lineage>
        <taxon>Eukaryota</taxon>
        <taxon>Sar</taxon>
        <taxon>Stramenopiles</taxon>
        <taxon>Ochrophyta</taxon>
        <taxon>Bacillariophyta</taxon>
        <taxon>Coscinodiscophyceae</taxon>
        <taxon>Thalassiosirophycidae</taxon>
        <taxon>Thalassiosirales</taxon>
        <taxon>Skeletonemataceae</taxon>
        <taxon>Skeletonema</taxon>
        <taxon>Skeletonema marinoi-dohrnii complex</taxon>
    </lineage>
</organism>
<evidence type="ECO:0000256" key="7">
    <source>
        <dbReference type="ARBA" id="ARBA00007490"/>
    </source>
</evidence>
<comment type="catalytic activity">
    <reaction evidence="2">
        <text>adenosylcob(III)inamide phosphate + GTP + H(+) = adenosylcob(III)inamide-GDP + diphosphate</text>
        <dbReference type="Rhea" id="RHEA:22712"/>
        <dbReference type="ChEBI" id="CHEBI:15378"/>
        <dbReference type="ChEBI" id="CHEBI:33019"/>
        <dbReference type="ChEBI" id="CHEBI:37565"/>
        <dbReference type="ChEBI" id="CHEBI:58502"/>
        <dbReference type="ChEBI" id="CHEBI:60487"/>
        <dbReference type="EC" id="2.7.7.62"/>
    </reaction>
</comment>
<feature type="domain" description="DUF4346" evidence="18">
    <location>
        <begin position="290"/>
        <end position="384"/>
    </location>
</feature>
<dbReference type="EC" id="2.7.7.62" evidence="9"/>
<evidence type="ECO:0000256" key="4">
    <source>
        <dbReference type="ARBA" id="ARBA00003889"/>
    </source>
</evidence>
<evidence type="ECO:0000256" key="13">
    <source>
        <dbReference type="ARBA" id="ARBA00022777"/>
    </source>
</evidence>
<keyword evidence="12" id="KW-0547">Nucleotide-binding</keyword>
<evidence type="ECO:0000256" key="9">
    <source>
        <dbReference type="ARBA" id="ARBA00012523"/>
    </source>
</evidence>
<comment type="similarity">
    <text evidence="7">Belongs to the CobU/CobP family.</text>
</comment>
<evidence type="ECO:0000313" key="20">
    <source>
        <dbReference type="Proteomes" id="UP001224775"/>
    </source>
</evidence>
<dbReference type="EC" id="2.7.1.156" evidence="8"/>
<evidence type="ECO:0000256" key="17">
    <source>
        <dbReference type="ARBA" id="ARBA00030571"/>
    </source>
</evidence>